<proteinExistence type="predicted"/>
<reference evidence="3" key="1">
    <citation type="journal article" date="2016" name="Genome Announc.">
        <title>Draft Genome Sequences of Five Rapidly Growing Mycobacterium Species, M. thermoresistibile, M. fortuitum subsp. acetamidolyticum, M. canariasense, M. brisbanense, and M. novocastrense.</title>
        <authorList>
            <person name="Katahira K."/>
            <person name="Ogura Y."/>
            <person name="Gotoh Y."/>
            <person name="Hayashi T."/>
        </authorList>
    </citation>
    <scope>NUCLEOTIDE SEQUENCE [LARGE SCALE GENOMIC DNA]</scope>
    <source>
        <strain evidence="3">JCM6368</strain>
    </source>
</reference>
<feature type="transmembrane region" description="Helical" evidence="2">
    <location>
        <begin position="544"/>
        <end position="562"/>
    </location>
</feature>
<evidence type="ECO:0000313" key="3">
    <source>
        <dbReference type="EMBL" id="GAT05973.1"/>
    </source>
</evidence>
<feature type="coiled-coil region" evidence="1">
    <location>
        <begin position="603"/>
        <end position="630"/>
    </location>
</feature>
<gene>
    <name evidence="3" type="ORF">RMCFA_6084</name>
</gene>
<evidence type="ECO:0000256" key="1">
    <source>
        <dbReference type="SAM" id="Coils"/>
    </source>
</evidence>
<evidence type="ECO:0008006" key="4">
    <source>
        <dbReference type="Google" id="ProtNLM"/>
    </source>
</evidence>
<comment type="caution">
    <text evidence="3">The sequence shown here is derived from an EMBL/GenBank/DDBJ whole genome shotgun (WGS) entry which is preliminary data.</text>
</comment>
<keyword evidence="2" id="KW-0472">Membrane</keyword>
<keyword evidence="1" id="KW-0175">Coiled coil</keyword>
<accession>A0A100WWU6</accession>
<organism evidence="3">
    <name type="scientific">Mycolicibacterium fortuitum subsp. acetamidolyticum</name>
    <dbReference type="NCBI Taxonomy" id="144550"/>
    <lineage>
        <taxon>Bacteria</taxon>
        <taxon>Bacillati</taxon>
        <taxon>Actinomycetota</taxon>
        <taxon>Actinomycetes</taxon>
        <taxon>Mycobacteriales</taxon>
        <taxon>Mycobacteriaceae</taxon>
        <taxon>Mycolicibacterium</taxon>
    </lineage>
</organism>
<dbReference type="RefSeq" id="WP_061265399.1">
    <property type="nucleotide sequence ID" value="NZ_BCSZ01000064.1"/>
</dbReference>
<feature type="transmembrane region" description="Helical" evidence="2">
    <location>
        <begin position="569"/>
        <end position="591"/>
    </location>
</feature>
<name>A0A100WWU6_MYCFO</name>
<dbReference type="EMBL" id="BCSZ01000064">
    <property type="protein sequence ID" value="GAT05973.1"/>
    <property type="molecule type" value="Genomic_DNA"/>
</dbReference>
<dbReference type="Proteomes" id="UP000069705">
    <property type="component" value="Unassembled WGS sequence"/>
</dbReference>
<evidence type="ECO:0000256" key="2">
    <source>
        <dbReference type="SAM" id="Phobius"/>
    </source>
</evidence>
<dbReference type="AlphaFoldDB" id="A0A100WWU6"/>
<keyword evidence="2" id="KW-1133">Transmembrane helix</keyword>
<sequence length="892" mass="94791">MVSPGVTPTAAPTRALTVLLAPRPQTEEILSVLVDYSAVGLIGSFVWVDAADVGGTATHGSLVRDGQSEPVVLQQMLTGERYDRIRIAVLVPVDVPAAERVPLAVEQAVEQTVRSSSMGAPINLLRLLFTRGDAIPTTPDLALVLEGWHNLLIAPEDSAAPGLGAVAWGRLTDPLDVAQFVAPVVAGVTGLWAGVDQGPFDTLEILPGQTVRAVRAFYRWLDTDSVEEGLRAHLFDPTGRLPLPRGGQVPVVYIEDVPTAAQSMARALWTKHRDVLRGPRIAATAGQEQAISVWAAMKMFLKFMGAAVRSAPAAWWSAVMGTVTSAVVTTVQSTVFGRTDSAFAVVADTTQSDWQDLGRSAETLSNALGGQPEHFAQQDMSGLWTDFVNGALTLADGGRRAAGLEPIQVGAAIGVVYNAADVVPSAAERFQGIPTSLAAVIGVSAVEGADVLGAANLRDRLQRAYSDPAAGVEARNTGTELDRWQASVTKSYAWQVSSILADFMHRGRAEVADLVSQIQTLANRSAVDERLKARQQAISTILKTFTWALLGVLLILIGVAAMDWVRWKFALATGGALIGLYIVVSLALFLLGQRDLFAEMNMRKSQAAELEAMQANLRTALQDVSRLSTAYGQLLAWCRTLGTVLRAPFGSPPPVRPPAGQLVAGLPRSTQVGVATTSSEQSDNAIHGIQSRLYALGWLTKPWEDMVGEAAARLREEPAALFKLPGVGSSSGLDQWSHAVISGRVKPTGADALWARVEHMFNEESGAPQGGVSDALTRNVLVPTLGRQIPAQQFSAGIADHRPGHAAPFDASLFTHAAVTAGRSAVAVDKVTVRRRGLGYRAVVVQASDGLPPYDFALFETPVSVMPGVEDEPTTMISRADFDVPPGEDMVF</sequence>
<protein>
    <recommendedName>
        <fullName evidence="4">Transmembrane protein</fullName>
    </recommendedName>
</protein>
<keyword evidence="2" id="KW-0812">Transmembrane</keyword>